<dbReference type="GeneID" id="76201658"/>
<evidence type="ECO:0000313" key="1">
    <source>
        <dbReference type="EMBL" id="MFC7191869.1"/>
    </source>
</evidence>
<proteinExistence type="predicted"/>
<gene>
    <name evidence="1" type="ORF">ACFQL7_20165</name>
</gene>
<accession>A0ABD5YV48</accession>
<sequence length="170" mass="19719">MSNHTYKIPLNGEPEAKKAWRRIHMLDRLDARLIEHNPKDVYNPHPVKYDIFRTYDNEGRLPNLGKFEYSAKWQDFPTGPGQYEQLRMRNGNRGGTKIEGHVHVANEHFKKVYISTTVAPTPSEIKAALNEGVNEEIMADVYQEIEYKTGDALDECLHEMWEEHPDAPMV</sequence>
<dbReference type="AlphaFoldDB" id="A0ABD5YV48"/>
<keyword evidence="2" id="KW-1185">Reference proteome</keyword>
<evidence type="ECO:0000313" key="2">
    <source>
        <dbReference type="Proteomes" id="UP001596417"/>
    </source>
</evidence>
<organism evidence="1 2">
    <name type="scientific">Halocatena marina</name>
    <dbReference type="NCBI Taxonomy" id="2934937"/>
    <lineage>
        <taxon>Archaea</taxon>
        <taxon>Methanobacteriati</taxon>
        <taxon>Methanobacteriota</taxon>
        <taxon>Stenosarchaea group</taxon>
        <taxon>Halobacteria</taxon>
        <taxon>Halobacteriales</taxon>
        <taxon>Natronomonadaceae</taxon>
        <taxon>Halocatena</taxon>
    </lineage>
</organism>
<protein>
    <submittedName>
        <fullName evidence="1">Uncharacterized protein</fullName>
    </submittedName>
</protein>
<comment type="caution">
    <text evidence="1">The sequence shown here is derived from an EMBL/GenBank/DDBJ whole genome shotgun (WGS) entry which is preliminary data.</text>
</comment>
<name>A0ABD5YV48_9EURY</name>
<dbReference type="EMBL" id="JBHTAX010000001">
    <property type="protein sequence ID" value="MFC7191869.1"/>
    <property type="molecule type" value="Genomic_DNA"/>
</dbReference>
<dbReference type="Proteomes" id="UP001596417">
    <property type="component" value="Unassembled WGS sequence"/>
</dbReference>
<reference evidence="1 2" key="1">
    <citation type="journal article" date="2019" name="Int. J. Syst. Evol. Microbiol.">
        <title>The Global Catalogue of Microorganisms (GCM) 10K type strain sequencing project: providing services to taxonomists for standard genome sequencing and annotation.</title>
        <authorList>
            <consortium name="The Broad Institute Genomics Platform"/>
            <consortium name="The Broad Institute Genome Sequencing Center for Infectious Disease"/>
            <person name="Wu L."/>
            <person name="Ma J."/>
        </authorList>
    </citation>
    <scope>NUCLEOTIDE SEQUENCE [LARGE SCALE GENOMIC DNA]</scope>
    <source>
        <strain evidence="1 2">RDMS1</strain>
    </source>
</reference>
<dbReference type="RefSeq" id="WP_264822328.1">
    <property type="nucleotide sequence ID" value="NZ_CP110249.1"/>
</dbReference>